<evidence type="ECO:0000256" key="1">
    <source>
        <dbReference type="ARBA" id="ARBA00022723"/>
    </source>
</evidence>
<dbReference type="AlphaFoldDB" id="A0A150GFL3"/>
<dbReference type="PANTHER" id="PTHR23180:SF160">
    <property type="entry name" value="ADP-RIBOSYLATION FACTOR GTPASE-ACTIVATING PROTEIN EFFECTOR PROTEIN 1"/>
    <property type="match status" value="1"/>
</dbReference>
<dbReference type="InterPro" id="IPR027267">
    <property type="entry name" value="AH/BAR_dom_sf"/>
</dbReference>
<dbReference type="Proteomes" id="UP000075714">
    <property type="component" value="Unassembled WGS sequence"/>
</dbReference>
<dbReference type="GO" id="GO:0005096">
    <property type="term" value="F:GTPase activator activity"/>
    <property type="evidence" value="ECO:0007669"/>
    <property type="project" value="InterPro"/>
</dbReference>
<evidence type="ECO:0000313" key="5">
    <source>
        <dbReference type="Proteomes" id="UP000075714"/>
    </source>
</evidence>
<dbReference type="GO" id="GO:0005737">
    <property type="term" value="C:cytoplasm"/>
    <property type="evidence" value="ECO:0007669"/>
    <property type="project" value="InterPro"/>
</dbReference>
<dbReference type="EMBL" id="LSYV01000027">
    <property type="protein sequence ID" value="KXZ48616.1"/>
    <property type="molecule type" value="Genomic_DNA"/>
</dbReference>
<dbReference type="SUPFAM" id="SSF103657">
    <property type="entry name" value="BAR/IMD domain-like"/>
    <property type="match status" value="1"/>
</dbReference>
<dbReference type="Pfam" id="PF16746">
    <property type="entry name" value="BAR_3"/>
    <property type="match status" value="1"/>
</dbReference>
<keyword evidence="5" id="KW-1185">Reference proteome</keyword>
<dbReference type="OrthoDB" id="194358at2759"/>
<evidence type="ECO:0000256" key="2">
    <source>
        <dbReference type="ARBA" id="ARBA00022833"/>
    </source>
</evidence>
<keyword evidence="1" id="KW-0479">Metal-binding</keyword>
<protein>
    <recommendedName>
        <fullName evidence="3">BAR domain-containing protein</fullName>
    </recommendedName>
</protein>
<sequence length="229" mass="24720">MPFLNLEDTPMFRMKVAELDGGCKRLRERVTLLVGHYRRYRDALVALCKAQIEFAADQISAEWLDDLLVGARDSHRAYERSSADLEDAATRALALKKGAKRELLDRAAAELATARLVEQEARFDCARRLSAVESRRRYSFLQLLLDTAGAHHAALRSGSEMLGRLTPLGDAARGQVADARAAEAEVQAMLAQEAARCKAIGDAAAAAAASSSLAGDESGHGPVQMSGLK</sequence>
<dbReference type="Gene3D" id="1.20.1270.60">
    <property type="entry name" value="Arfaptin homology (AH) domain/BAR domain"/>
    <property type="match status" value="1"/>
</dbReference>
<dbReference type="GO" id="GO:0046872">
    <property type="term" value="F:metal ion binding"/>
    <property type="evidence" value="ECO:0007669"/>
    <property type="project" value="UniProtKB-KW"/>
</dbReference>
<accession>A0A150GFL3</accession>
<dbReference type="InterPro" id="IPR004148">
    <property type="entry name" value="BAR_dom"/>
</dbReference>
<dbReference type="PANTHER" id="PTHR23180">
    <property type="entry name" value="CENTAURIN/ARF"/>
    <property type="match status" value="1"/>
</dbReference>
<gene>
    <name evidence="4" type="ORF">GPECTOR_26g519</name>
</gene>
<dbReference type="InterPro" id="IPR045258">
    <property type="entry name" value="ACAP1/2/3-like"/>
</dbReference>
<evidence type="ECO:0000313" key="4">
    <source>
        <dbReference type="EMBL" id="KXZ48616.1"/>
    </source>
</evidence>
<feature type="domain" description="BAR" evidence="3">
    <location>
        <begin position="70"/>
        <end position="186"/>
    </location>
</feature>
<organism evidence="4 5">
    <name type="scientific">Gonium pectorale</name>
    <name type="common">Green alga</name>
    <dbReference type="NCBI Taxonomy" id="33097"/>
    <lineage>
        <taxon>Eukaryota</taxon>
        <taxon>Viridiplantae</taxon>
        <taxon>Chlorophyta</taxon>
        <taxon>core chlorophytes</taxon>
        <taxon>Chlorophyceae</taxon>
        <taxon>CS clade</taxon>
        <taxon>Chlamydomonadales</taxon>
        <taxon>Volvocaceae</taxon>
        <taxon>Gonium</taxon>
    </lineage>
</organism>
<dbReference type="STRING" id="33097.A0A150GFL3"/>
<reference evidence="5" key="1">
    <citation type="journal article" date="2016" name="Nat. Commun.">
        <title>The Gonium pectorale genome demonstrates co-option of cell cycle regulation during the evolution of multicellularity.</title>
        <authorList>
            <person name="Hanschen E.R."/>
            <person name="Marriage T.N."/>
            <person name="Ferris P.J."/>
            <person name="Hamaji T."/>
            <person name="Toyoda A."/>
            <person name="Fujiyama A."/>
            <person name="Neme R."/>
            <person name="Noguchi H."/>
            <person name="Minakuchi Y."/>
            <person name="Suzuki M."/>
            <person name="Kawai-Toyooka H."/>
            <person name="Smith D.R."/>
            <person name="Sparks H."/>
            <person name="Anderson J."/>
            <person name="Bakaric R."/>
            <person name="Luria V."/>
            <person name="Karger A."/>
            <person name="Kirschner M.W."/>
            <person name="Durand P.M."/>
            <person name="Michod R.E."/>
            <person name="Nozaki H."/>
            <person name="Olson B.J."/>
        </authorList>
    </citation>
    <scope>NUCLEOTIDE SEQUENCE [LARGE SCALE GENOMIC DNA]</scope>
    <source>
        <strain evidence="5">NIES-2863</strain>
    </source>
</reference>
<keyword evidence="2" id="KW-0862">Zinc</keyword>
<evidence type="ECO:0000259" key="3">
    <source>
        <dbReference type="Pfam" id="PF16746"/>
    </source>
</evidence>
<proteinExistence type="predicted"/>
<comment type="caution">
    <text evidence="4">The sequence shown here is derived from an EMBL/GenBank/DDBJ whole genome shotgun (WGS) entry which is preliminary data.</text>
</comment>
<name>A0A150GFL3_GONPE</name>